<organism evidence="8 9">
    <name type="scientific">Stentor coeruleus</name>
    <dbReference type="NCBI Taxonomy" id="5963"/>
    <lineage>
        <taxon>Eukaryota</taxon>
        <taxon>Sar</taxon>
        <taxon>Alveolata</taxon>
        <taxon>Ciliophora</taxon>
        <taxon>Postciliodesmatophora</taxon>
        <taxon>Heterotrichea</taxon>
        <taxon>Heterotrichida</taxon>
        <taxon>Stentoridae</taxon>
        <taxon>Stentor</taxon>
    </lineage>
</organism>
<keyword evidence="2" id="KW-0444">Lipid biosynthesis</keyword>
<evidence type="ECO:0000256" key="3">
    <source>
        <dbReference type="ARBA" id="ARBA00022556"/>
    </source>
</evidence>
<comment type="caution">
    <text evidence="8">The sequence shown here is derived from an EMBL/GenBank/DDBJ whole genome shotgun (WGS) entry which is preliminary data.</text>
</comment>
<evidence type="ECO:0000256" key="1">
    <source>
        <dbReference type="ARBA" id="ARBA00012687"/>
    </source>
</evidence>
<reference evidence="8 9" key="1">
    <citation type="submission" date="2016-11" db="EMBL/GenBank/DDBJ databases">
        <title>The macronuclear genome of Stentor coeruleus: a giant cell with tiny introns.</title>
        <authorList>
            <person name="Slabodnick M."/>
            <person name="Ruby J.G."/>
            <person name="Reiff S.B."/>
            <person name="Swart E.C."/>
            <person name="Gosai S."/>
            <person name="Prabakaran S."/>
            <person name="Witkowska E."/>
            <person name="Larue G.E."/>
            <person name="Fisher S."/>
            <person name="Freeman R.M."/>
            <person name="Gunawardena J."/>
            <person name="Chu W."/>
            <person name="Stover N.A."/>
            <person name="Gregory B.D."/>
            <person name="Nowacki M."/>
            <person name="Derisi J."/>
            <person name="Roy S.W."/>
            <person name="Marshall W.F."/>
            <person name="Sood P."/>
        </authorList>
    </citation>
    <scope>NUCLEOTIDE SEQUENCE [LARGE SCALE GENOMIC DNA]</scope>
    <source>
        <strain evidence="8">WM001</strain>
    </source>
</reference>
<keyword evidence="5" id="KW-0808">Transferase</keyword>
<dbReference type="GO" id="GO:0009245">
    <property type="term" value="P:lipid A biosynthetic process"/>
    <property type="evidence" value="ECO:0007669"/>
    <property type="project" value="UniProtKB-KW"/>
</dbReference>
<dbReference type="GO" id="GO:0005543">
    <property type="term" value="F:phospholipid binding"/>
    <property type="evidence" value="ECO:0007669"/>
    <property type="project" value="TreeGrafter"/>
</dbReference>
<comment type="catalytic activity">
    <reaction evidence="7">
        <text>a lipid X + a UDP-2-N,3-O-bis[(3R)-3-hydroxyacyl]-alpha-D-glucosamine = a lipid A disaccharide + UDP + H(+)</text>
        <dbReference type="Rhea" id="RHEA:67828"/>
        <dbReference type="ChEBI" id="CHEBI:15378"/>
        <dbReference type="ChEBI" id="CHEBI:58223"/>
        <dbReference type="ChEBI" id="CHEBI:137748"/>
        <dbReference type="ChEBI" id="CHEBI:176338"/>
        <dbReference type="ChEBI" id="CHEBI:176343"/>
        <dbReference type="EC" id="2.4.1.182"/>
    </reaction>
</comment>
<evidence type="ECO:0000256" key="5">
    <source>
        <dbReference type="ARBA" id="ARBA00022679"/>
    </source>
</evidence>
<dbReference type="GO" id="GO:0016020">
    <property type="term" value="C:membrane"/>
    <property type="evidence" value="ECO:0007669"/>
    <property type="project" value="GOC"/>
</dbReference>
<name>A0A1R2BBE3_9CILI</name>
<accession>A0A1R2BBE3</accession>
<keyword evidence="6" id="KW-0443">Lipid metabolism</keyword>
<dbReference type="Pfam" id="PF02684">
    <property type="entry name" value="LpxB"/>
    <property type="match status" value="1"/>
</dbReference>
<dbReference type="AlphaFoldDB" id="A0A1R2BBE3"/>
<dbReference type="EMBL" id="MPUH01000774">
    <property type="protein sequence ID" value="OMJ74098.1"/>
    <property type="molecule type" value="Genomic_DNA"/>
</dbReference>
<dbReference type="OrthoDB" id="284295at2759"/>
<dbReference type="PANTHER" id="PTHR30372:SF4">
    <property type="entry name" value="LIPID-A-DISACCHARIDE SYNTHASE, MITOCHONDRIAL-RELATED"/>
    <property type="match status" value="1"/>
</dbReference>
<proteinExistence type="predicted"/>
<gene>
    <name evidence="8" type="ORF">SteCoe_27045</name>
</gene>
<dbReference type="InterPro" id="IPR003835">
    <property type="entry name" value="Glyco_trans_19"/>
</dbReference>
<keyword evidence="3" id="KW-0441">Lipid A biosynthesis</keyword>
<dbReference type="PANTHER" id="PTHR30372">
    <property type="entry name" value="LIPID-A-DISACCHARIDE SYNTHASE"/>
    <property type="match status" value="1"/>
</dbReference>
<evidence type="ECO:0000256" key="2">
    <source>
        <dbReference type="ARBA" id="ARBA00022516"/>
    </source>
</evidence>
<dbReference type="GO" id="GO:0008915">
    <property type="term" value="F:lipid-A-disaccharide synthase activity"/>
    <property type="evidence" value="ECO:0007669"/>
    <property type="project" value="UniProtKB-EC"/>
</dbReference>
<evidence type="ECO:0000256" key="7">
    <source>
        <dbReference type="ARBA" id="ARBA00048975"/>
    </source>
</evidence>
<evidence type="ECO:0000313" key="9">
    <source>
        <dbReference type="Proteomes" id="UP000187209"/>
    </source>
</evidence>
<sequence length="495" mass="57068">MLSKVLRQFSSGHVVCVLANSQKADRVGTELMKNLKKLSGGEIKFIGSGGEGMKGEGLEAFYSTKVFHPKPFVPFRGAVSDEGNLWLWLKINPVTKSYTRPMHEVLKYIKENDLVQKIQNYRPGLILTLDHDILSFKIHRQVAQAYKSTSLIRPKQVHYGRFINRYAPYQLDYLDHVLYTIPIEPRDWNNFKFPSTYIGQSAFEKAYRFLLERNGGDHLLTSNSVKVNRDHFYSETEQYIEAERNTFRKAHNIPDSATVLFFAPGSNSSEVQWTLPILNKTANKFVDHHVKASNGQKTPDDFCVVIPTNESTFKHVNDIVKVQGWRCRTIVLEGDEQKRSAQAGSDLAISHNGDIVTECLVNQLSTVVIQNMRKLEFYFVLAWNRFNNDMNIIADGDLFPEVYEGQCHADKLLLLLNKWYESPAHKFWPLQGFESHIHRMLPMKTREMGMGTHHEYYSPDNLFSNTIWEFLKQVPQRPFAEDQNLFIQNLSPKSA</sequence>
<protein>
    <recommendedName>
        <fullName evidence="1">lipid-A-disaccharide synthase</fullName>
        <ecNumber evidence="1">2.4.1.182</ecNumber>
    </recommendedName>
</protein>
<evidence type="ECO:0000313" key="8">
    <source>
        <dbReference type="EMBL" id="OMJ74098.1"/>
    </source>
</evidence>
<keyword evidence="4" id="KW-0328">Glycosyltransferase</keyword>
<keyword evidence="9" id="KW-1185">Reference proteome</keyword>
<evidence type="ECO:0000256" key="4">
    <source>
        <dbReference type="ARBA" id="ARBA00022676"/>
    </source>
</evidence>
<evidence type="ECO:0000256" key="6">
    <source>
        <dbReference type="ARBA" id="ARBA00023098"/>
    </source>
</evidence>
<dbReference type="EC" id="2.4.1.182" evidence="1"/>
<dbReference type="Proteomes" id="UP000187209">
    <property type="component" value="Unassembled WGS sequence"/>
</dbReference>